<keyword evidence="2" id="KW-1133">Transmembrane helix</keyword>
<protein>
    <submittedName>
        <fullName evidence="3">Uncharacterized protein</fullName>
    </submittedName>
</protein>
<keyword evidence="2" id="KW-0812">Transmembrane</keyword>
<keyword evidence="4" id="KW-1185">Reference proteome</keyword>
<organism evidence="3 4">
    <name type="scientific">Xenotaenia resolanae</name>
    <dbReference type="NCBI Taxonomy" id="208358"/>
    <lineage>
        <taxon>Eukaryota</taxon>
        <taxon>Metazoa</taxon>
        <taxon>Chordata</taxon>
        <taxon>Craniata</taxon>
        <taxon>Vertebrata</taxon>
        <taxon>Euteleostomi</taxon>
        <taxon>Actinopterygii</taxon>
        <taxon>Neopterygii</taxon>
        <taxon>Teleostei</taxon>
        <taxon>Neoteleostei</taxon>
        <taxon>Acanthomorphata</taxon>
        <taxon>Ovalentaria</taxon>
        <taxon>Atherinomorphae</taxon>
        <taxon>Cyprinodontiformes</taxon>
        <taxon>Goodeidae</taxon>
        <taxon>Xenotaenia</taxon>
    </lineage>
</organism>
<sequence>MSGSGAAMRKHEVETRLTAETHAGRNTIQKERRQKTLHTIMACLMKAASNISCFLLVLYNLAKCSMFTMLGSIWDLKVLWPHLRPPTVLTKKLSVSQETEASSLEATHLSRAVSEAAFLDEDPVV</sequence>
<dbReference type="Proteomes" id="UP001444071">
    <property type="component" value="Unassembled WGS sequence"/>
</dbReference>
<feature type="region of interest" description="Disordered" evidence="1">
    <location>
        <begin position="1"/>
        <end position="30"/>
    </location>
</feature>
<reference evidence="3 4" key="1">
    <citation type="submission" date="2021-06" db="EMBL/GenBank/DDBJ databases">
        <authorList>
            <person name="Palmer J.M."/>
        </authorList>
    </citation>
    <scope>NUCLEOTIDE SEQUENCE [LARGE SCALE GENOMIC DNA]</scope>
    <source>
        <strain evidence="3 4">XR_2019</strain>
        <tissue evidence="3">Muscle</tissue>
    </source>
</reference>
<name>A0ABV0W8B5_9TELE</name>
<evidence type="ECO:0000256" key="1">
    <source>
        <dbReference type="SAM" id="MobiDB-lite"/>
    </source>
</evidence>
<keyword evidence="2" id="KW-0472">Membrane</keyword>
<feature type="transmembrane region" description="Helical" evidence="2">
    <location>
        <begin position="40"/>
        <end position="62"/>
    </location>
</feature>
<dbReference type="EMBL" id="JAHRIM010034015">
    <property type="protein sequence ID" value="MEQ2265802.1"/>
    <property type="molecule type" value="Genomic_DNA"/>
</dbReference>
<evidence type="ECO:0000256" key="2">
    <source>
        <dbReference type="SAM" id="Phobius"/>
    </source>
</evidence>
<evidence type="ECO:0000313" key="3">
    <source>
        <dbReference type="EMBL" id="MEQ2265802.1"/>
    </source>
</evidence>
<gene>
    <name evidence="3" type="ORF">XENORESO_012834</name>
</gene>
<accession>A0ABV0W8B5</accession>
<evidence type="ECO:0000313" key="4">
    <source>
        <dbReference type="Proteomes" id="UP001444071"/>
    </source>
</evidence>
<proteinExistence type="predicted"/>
<comment type="caution">
    <text evidence="3">The sequence shown here is derived from an EMBL/GenBank/DDBJ whole genome shotgun (WGS) entry which is preliminary data.</text>
</comment>
<feature type="compositionally biased region" description="Basic and acidic residues" evidence="1">
    <location>
        <begin position="9"/>
        <end position="30"/>
    </location>
</feature>